<keyword evidence="1" id="KW-1133">Transmembrane helix</keyword>
<reference evidence="4" key="1">
    <citation type="journal article" date="2013" name="Extremophiles">
        <title>Proteinivorax tanatarense gen. nov., sp. nov., an anaerobic, haloalkaliphilic, proteolytic bacterium isolated from a decaying algal bloom, and proposal of Proteinivoraceae fam. nov.</title>
        <authorList>
            <person name="Kevbrin V."/>
            <person name="Boltyanskaya Y."/>
            <person name="Zhilina T."/>
            <person name="Kolganova T."/>
            <person name="Lavrentjeva E."/>
            <person name="Kuznetsov B."/>
        </authorList>
    </citation>
    <scope>NUCLEOTIDE SEQUENCE</scope>
    <source>
        <strain evidence="4">Z-910T</strain>
    </source>
</reference>
<evidence type="ECO:0000313" key="4">
    <source>
        <dbReference type="EMBL" id="XBX75437.1"/>
    </source>
</evidence>
<dbReference type="InterPro" id="IPR019248">
    <property type="entry name" value="Glucodextran_C"/>
</dbReference>
<dbReference type="Pfam" id="PF09985">
    <property type="entry name" value="Glucodextran_C"/>
    <property type="match status" value="1"/>
</dbReference>
<gene>
    <name evidence="4" type="ORF">PRVXT_000560</name>
</gene>
<name>A0AAU7VNB3_9FIRM</name>
<dbReference type="RefSeq" id="WP_350344181.1">
    <property type="nucleotide sequence ID" value="NZ_CP158367.1"/>
</dbReference>
<evidence type="ECO:0000256" key="2">
    <source>
        <dbReference type="SAM" id="SignalP"/>
    </source>
</evidence>
<dbReference type="Gene3D" id="2.60.40.1190">
    <property type="match status" value="1"/>
</dbReference>
<dbReference type="SUPFAM" id="SSF49344">
    <property type="entry name" value="CBD9-like"/>
    <property type="match status" value="1"/>
</dbReference>
<keyword evidence="1" id="KW-0472">Membrane</keyword>
<evidence type="ECO:0000259" key="3">
    <source>
        <dbReference type="Pfam" id="PF09985"/>
    </source>
</evidence>
<evidence type="ECO:0000256" key="1">
    <source>
        <dbReference type="SAM" id="Phobius"/>
    </source>
</evidence>
<protein>
    <submittedName>
        <fullName evidence="4">Glucodextranase DOMON-like domain-containing protein</fullName>
    </submittedName>
</protein>
<keyword evidence="2" id="KW-0732">Signal</keyword>
<dbReference type="AlphaFoldDB" id="A0AAU7VNB3"/>
<accession>A0AAU7VNB3</accession>
<reference evidence="4" key="2">
    <citation type="submission" date="2024-06" db="EMBL/GenBank/DDBJ databases">
        <authorList>
            <person name="Petrova K.O."/>
            <person name="Toshchakov S.V."/>
            <person name="Boltjanskaja Y.V."/>
            <person name="Kevbrin V."/>
        </authorList>
    </citation>
    <scope>NUCLEOTIDE SEQUENCE</scope>
    <source>
        <strain evidence="4">Z-910T</strain>
    </source>
</reference>
<feature type="domain" description="Glucodextranase-like C-terminal" evidence="3">
    <location>
        <begin position="28"/>
        <end position="251"/>
    </location>
</feature>
<feature type="chain" id="PRO_5043571577" evidence="2">
    <location>
        <begin position="24"/>
        <end position="294"/>
    </location>
</feature>
<dbReference type="EMBL" id="CP158367">
    <property type="protein sequence ID" value="XBX75437.1"/>
    <property type="molecule type" value="Genomic_DNA"/>
</dbReference>
<keyword evidence="1" id="KW-0812">Transmembrane</keyword>
<feature type="transmembrane region" description="Helical" evidence="1">
    <location>
        <begin position="262"/>
        <end position="283"/>
    </location>
</feature>
<organism evidence="4">
    <name type="scientific">Proteinivorax tanatarense</name>
    <dbReference type="NCBI Taxonomy" id="1260629"/>
    <lineage>
        <taxon>Bacteria</taxon>
        <taxon>Bacillati</taxon>
        <taxon>Bacillota</taxon>
        <taxon>Clostridia</taxon>
        <taxon>Eubacteriales</taxon>
        <taxon>Proteinivoracaceae</taxon>
        <taxon>Proteinivorax</taxon>
    </lineage>
</organism>
<feature type="signal peptide" evidence="2">
    <location>
        <begin position="1"/>
        <end position="23"/>
    </location>
</feature>
<proteinExistence type="predicted"/>
<sequence>MVKNSLLFILLGLIIFSPMSASADGKVIFEMEDPVGDSHGTGAFTHPTAEVYGDRVQEQLDLTYFKVIDQKDNVQFRLEFALEPDAVNPWEGEGFNFHRIDIYLVTEPGVTGATETFRRGANVEFEVPWNKLIKIKDFNKSKVYDVREDPDDLDAGRQIEVFVDGKEIVANVPKNYIGEIDKSSMFYVLVGHYSSLDSDGFLQIKEEAGKWHGGGGDPEGKYNPNVYDILAESKEEQYAQLQWEEESVAVLKPVGGKQRGSFMKNILIVAGIVIIAGVALLVVKNKREIISRRF</sequence>